<dbReference type="PANTHER" id="PTHR36855">
    <property type="entry name" value="CHROMOSOME 10, WHOLE GENOME SHOTGUN SEQUENCE"/>
    <property type="match status" value="1"/>
</dbReference>
<protein>
    <submittedName>
        <fullName evidence="4">Uncharacterized protein</fullName>
    </submittedName>
</protein>
<feature type="domain" description="Peroxisomal membrane protein PEX14-like KPWE" evidence="2">
    <location>
        <begin position="136"/>
        <end position="183"/>
    </location>
</feature>
<feature type="compositionally biased region" description="Basic and acidic residues" evidence="1">
    <location>
        <begin position="181"/>
        <end position="190"/>
    </location>
</feature>
<keyword evidence="5" id="KW-1185">Reference proteome</keyword>
<gene>
    <name evidence="4" type="ORF">PISL3812_03723</name>
</gene>
<evidence type="ECO:0000259" key="2">
    <source>
        <dbReference type="Pfam" id="PF17733"/>
    </source>
</evidence>
<evidence type="ECO:0000313" key="4">
    <source>
        <dbReference type="EMBL" id="CRG86713.1"/>
    </source>
</evidence>
<dbReference type="OMA" id="KAKCFYF"/>
<proteinExistence type="predicted"/>
<dbReference type="InterPro" id="IPR040554">
    <property type="entry name" value="KPWE_PEX14_dom"/>
</dbReference>
<dbReference type="EMBL" id="CVMT01000003">
    <property type="protein sequence ID" value="CRG86713.1"/>
    <property type="molecule type" value="Genomic_DNA"/>
</dbReference>
<reference evidence="4 5" key="1">
    <citation type="submission" date="2015-04" db="EMBL/GenBank/DDBJ databases">
        <authorList>
            <person name="Syromyatnikov M.Y."/>
            <person name="Popov V.N."/>
        </authorList>
    </citation>
    <scope>NUCLEOTIDE SEQUENCE [LARGE SCALE GENOMIC DNA]</scope>
    <source>
        <strain evidence="4">WF-38-12</strain>
    </source>
</reference>
<dbReference type="PANTHER" id="PTHR36855:SF1">
    <property type="entry name" value="PEROXISOME MEMBRANE ANCHOR PROTEIN PEX14P N-TERMINAL DOMAIN-CONTAINING PROTEIN"/>
    <property type="match status" value="1"/>
</dbReference>
<evidence type="ECO:0000256" key="1">
    <source>
        <dbReference type="SAM" id="MobiDB-lite"/>
    </source>
</evidence>
<dbReference type="AlphaFoldDB" id="A0A0U1LTG8"/>
<dbReference type="Pfam" id="PF25871">
    <property type="entry name" value="HTH_76"/>
    <property type="match status" value="1"/>
</dbReference>
<sequence length="190" mass="20947">MATSSTNTEATITTTTTSTTTNLYEYIASYDFSSDLEFRKGLGTILGHPETPASDSELLRDDNIVLQAKCFYISKKKNVAPPINAASFQNWLIENKASAASHAAQQLATEDSNQQQQQQPEPSSKSSTNDKDAEPTYPSSFAHIVELITTGQPVPGIEEIPDTVLSGHEKPSKVERRRKPWEKLEEETKS</sequence>
<dbReference type="Proteomes" id="UP000054383">
    <property type="component" value="Unassembled WGS sequence"/>
</dbReference>
<dbReference type="OrthoDB" id="9936937at2759"/>
<organism evidence="4 5">
    <name type="scientific">Talaromyces islandicus</name>
    <name type="common">Penicillium islandicum</name>
    <dbReference type="NCBI Taxonomy" id="28573"/>
    <lineage>
        <taxon>Eukaryota</taxon>
        <taxon>Fungi</taxon>
        <taxon>Dikarya</taxon>
        <taxon>Ascomycota</taxon>
        <taxon>Pezizomycotina</taxon>
        <taxon>Eurotiomycetes</taxon>
        <taxon>Eurotiomycetidae</taxon>
        <taxon>Eurotiales</taxon>
        <taxon>Trichocomaceae</taxon>
        <taxon>Talaromyces</taxon>
        <taxon>Talaromyces sect. Islandici</taxon>
    </lineage>
</organism>
<dbReference type="Pfam" id="PF17733">
    <property type="entry name" value="KPWE_dom"/>
    <property type="match status" value="1"/>
</dbReference>
<dbReference type="STRING" id="28573.A0A0U1LTG8"/>
<accession>A0A0U1LTG8</accession>
<feature type="region of interest" description="Disordered" evidence="1">
    <location>
        <begin position="102"/>
        <end position="190"/>
    </location>
</feature>
<evidence type="ECO:0000259" key="3">
    <source>
        <dbReference type="Pfam" id="PF25871"/>
    </source>
</evidence>
<feature type="compositionally biased region" description="Low complexity" evidence="1">
    <location>
        <begin position="102"/>
        <end position="119"/>
    </location>
</feature>
<name>A0A0U1LTG8_TALIS</name>
<dbReference type="InterPro" id="IPR058841">
    <property type="entry name" value="HTH_76"/>
</dbReference>
<evidence type="ECO:0000313" key="5">
    <source>
        <dbReference type="Proteomes" id="UP000054383"/>
    </source>
</evidence>
<feature type="domain" description="PEX14-like helix-turn-helix" evidence="3">
    <location>
        <begin position="22"/>
        <end position="95"/>
    </location>
</feature>